<feature type="region of interest" description="Disordered" evidence="4">
    <location>
        <begin position="337"/>
        <end position="360"/>
    </location>
</feature>
<dbReference type="EMBL" id="RQSP01000002">
    <property type="protein sequence ID" value="KAB5608540.1"/>
    <property type="molecule type" value="Genomic_DNA"/>
</dbReference>
<dbReference type="InterPro" id="IPR028082">
    <property type="entry name" value="Peripla_BP_I"/>
</dbReference>
<evidence type="ECO:0000313" key="6">
    <source>
        <dbReference type="EMBL" id="KAB5608540.1"/>
    </source>
</evidence>
<keyword evidence="1" id="KW-0805">Transcription regulation</keyword>
<evidence type="ECO:0000256" key="4">
    <source>
        <dbReference type="SAM" id="MobiDB-lite"/>
    </source>
</evidence>
<dbReference type="CDD" id="cd06267">
    <property type="entry name" value="PBP1_LacI_sugar_binding-like"/>
    <property type="match status" value="1"/>
</dbReference>
<dbReference type="Pfam" id="PF00356">
    <property type="entry name" value="LacI"/>
    <property type="match status" value="1"/>
</dbReference>
<evidence type="ECO:0000313" key="7">
    <source>
        <dbReference type="Proteomes" id="UP000326336"/>
    </source>
</evidence>
<dbReference type="InterPro" id="IPR010982">
    <property type="entry name" value="Lambda_DNA-bd_dom_sf"/>
</dbReference>
<dbReference type="GO" id="GO:0003700">
    <property type="term" value="F:DNA-binding transcription factor activity"/>
    <property type="evidence" value="ECO:0007669"/>
    <property type="project" value="TreeGrafter"/>
</dbReference>
<dbReference type="Pfam" id="PF13377">
    <property type="entry name" value="Peripla_BP_3"/>
    <property type="match status" value="1"/>
</dbReference>
<organism evidence="6 7">
    <name type="scientific">Bifidobacterium jacchi</name>
    <dbReference type="NCBI Taxonomy" id="2490545"/>
    <lineage>
        <taxon>Bacteria</taxon>
        <taxon>Bacillati</taxon>
        <taxon>Actinomycetota</taxon>
        <taxon>Actinomycetes</taxon>
        <taxon>Bifidobacteriales</taxon>
        <taxon>Bifidobacteriaceae</taxon>
        <taxon>Bifidobacterium</taxon>
    </lineage>
</organism>
<dbReference type="Proteomes" id="UP000326336">
    <property type="component" value="Unassembled WGS sequence"/>
</dbReference>
<dbReference type="PROSITE" id="PS00356">
    <property type="entry name" value="HTH_LACI_1"/>
    <property type="match status" value="1"/>
</dbReference>
<dbReference type="PANTHER" id="PTHR30146">
    <property type="entry name" value="LACI-RELATED TRANSCRIPTIONAL REPRESSOR"/>
    <property type="match status" value="1"/>
</dbReference>
<reference evidence="6 7" key="1">
    <citation type="journal article" date="2019" name="Int. J. Syst. Evol. Microbiol.">
        <title>Bifidobacterium jacchi sp. nov., isolated from the faeces of a baby common marmoset (Callithrix jacchus).</title>
        <authorList>
            <person name="Modesto M."/>
            <person name="Watanabe K."/>
            <person name="Arita M."/>
            <person name="Satti M."/>
            <person name="Oki K."/>
            <person name="Sciavilla P."/>
            <person name="Patavino C."/>
            <person name="Camma C."/>
            <person name="Michelini S."/>
            <person name="Sgorbati B."/>
            <person name="Mattarelli P."/>
        </authorList>
    </citation>
    <scope>NUCLEOTIDE SEQUENCE [LARGE SCALE GENOMIC DNA]</scope>
    <source>
        <strain evidence="6 7">MRM 9.3</strain>
    </source>
</reference>
<dbReference type="InterPro" id="IPR046335">
    <property type="entry name" value="LacI/GalR-like_sensor"/>
</dbReference>
<proteinExistence type="predicted"/>
<comment type="caution">
    <text evidence="6">The sequence shown here is derived from an EMBL/GenBank/DDBJ whole genome shotgun (WGS) entry which is preliminary data.</text>
</comment>
<protein>
    <submittedName>
        <fullName evidence="6">LacI family transcriptional regulator</fullName>
    </submittedName>
</protein>
<dbReference type="AlphaFoldDB" id="A0A5N5RNJ8"/>
<feature type="domain" description="HTH lacI-type" evidence="5">
    <location>
        <begin position="5"/>
        <end position="59"/>
    </location>
</feature>
<evidence type="ECO:0000259" key="5">
    <source>
        <dbReference type="PROSITE" id="PS50932"/>
    </source>
</evidence>
<evidence type="ECO:0000256" key="3">
    <source>
        <dbReference type="ARBA" id="ARBA00023163"/>
    </source>
</evidence>
<dbReference type="OrthoDB" id="59108at2"/>
<sequence length="360" mass="38021">MSSTSSITDVAVLAKVSKATVSRVLSGRRAKDDDIARRVKDAADQLNYQMNAAASALRSNTTTTIGLIAADPTDAFTAHMLAELEPMVNDDGRQLLIGIGADAQTQADRIEAMLGRQVDGIAVIPPKHNSELPDLDRYVGRVPLVQIGGPTGALHVNWVGVDETATIKLMLAHMAAHNARSIAFLSGDIDTDAAAQRFGTFQPSISTLGLMTQPGWTTVGDTTIARGYADAMRLFAAPGGGSSSRRSERDTPEGVICATDDVAIGVLMALNQLSVGVPDEVKVAGSGDAPICAAAKPSLTSTRPPYHLIARETMRLLNASSGKQHWLPAHVAFPQQLVQRDSTSSPRLGSSNMTSEEDEE</sequence>
<dbReference type="Gene3D" id="1.10.260.40">
    <property type="entry name" value="lambda repressor-like DNA-binding domains"/>
    <property type="match status" value="1"/>
</dbReference>
<keyword evidence="7" id="KW-1185">Reference proteome</keyword>
<name>A0A5N5RNJ8_9BIFI</name>
<dbReference type="PANTHER" id="PTHR30146:SF109">
    <property type="entry name" value="HTH-TYPE TRANSCRIPTIONAL REGULATOR GALS"/>
    <property type="match status" value="1"/>
</dbReference>
<gene>
    <name evidence="6" type="ORF">EHS19_00880</name>
</gene>
<dbReference type="GO" id="GO:0000976">
    <property type="term" value="F:transcription cis-regulatory region binding"/>
    <property type="evidence" value="ECO:0007669"/>
    <property type="project" value="TreeGrafter"/>
</dbReference>
<accession>A0A5N5RNJ8</accession>
<dbReference type="PROSITE" id="PS50932">
    <property type="entry name" value="HTH_LACI_2"/>
    <property type="match status" value="1"/>
</dbReference>
<dbReference type="SUPFAM" id="SSF47413">
    <property type="entry name" value="lambda repressor-like DNA-binding domains"/>
    <property type="match status" value="1"/>
</dbReference>
<dbReference type="SMART" id="SM00354">
    <property type="entry name" value="HTH_LACI"/>
    <property type="match status" value="1"/>
</dbReference>
<dbReference type="InterPro" id="IPR000843">
    <property type="entry name" value="HTH_LacI"/>
</dbReference>
<evidence type="ECO:0000256" key="2">
    <source>
        <dbReference type="ARBA" id="ARBA00023125"/>
    </source>
</evidence>
<feature type="compositionally biased region" description="Polar residues" evidence="4">
    <location>
        <begin position="337"/>
        <end position="354"/>
    </location>
</feature>
<evidence type="ECO:0000256" key="1">
    <source>
        <dbReference type="ARBA" id="ARBA00023015"/>
    </source>
</evidence>
<dbReference type="Gene3D" id="3.40.50.2300">
    <property type="match status" value="2"/>
</dbReference>
<dbReference type="CDD" id="cd01392">
    <property type="entry name" value="HTH_LacI"/>
    <property type="match status" value="1"/>
</dbReference>
<dbReference type="RefSeq" id="WP_151915911.1">
    <property type="nucleotide sequence ID" value="NZ_RQSP01000002.1"/>
</dbReference>
<dbReference type="SUPFAM" id="SSF53822">
    <property type="entry name" value="Periplasmic binding protein-like I"/>
    <property type="match status" value="1"/>
</dbReference>
<keyword evidence="3" id="KW-0804">Transcription</keyword>
<keyword evidence="2" id="KW-0238">DNA-binding</keyword>